<evidence type="ECO:0000313" key="2">
    <source>
        <dbReference type="Proteomes" id="UP000799539"/>
    </source>
</evidence>
<protein>
    <submittedName>
        <fullName evidence="1">Uncharacterized protein</fullName>
    </submittedName>
</protein>
<gene>
    <name evidence="1" type="ORF">CERZMDRAFT_98738</name>
</gene>
<sequence length="138" mass="15693">MHDSKIDKYVDTGVSTKMIVKSFTNICEEAEQFALSKGRPERIIGLSKGHGSWSGIHVSINAVRTRLQYPAHRHGGELCIRYKDMLPDTNVTLGEIVGKCFNVLKQIAQEGQENAYGDRMLGREDAQKHSEWLIYEKW</sequence>
<proteinExistence type="predicted"/>
<reference evidence="1" key="1">
    <citation type="journal article" date="2020" name="Stud. Mycol.">
        <title>101 Dothideomycetes genomes: a test case for predicting lifestyles and emergence of pathogens.</title>
        <authorList>
            <person name="Haridas S."/>
            <person name="Albert R."/>
            <person name="Binder M."/>
            <person name="Bloem J."/>
            <person name="Labutti K."/>
            <person name="Salamov A."/>
            <person name="Andreopoulos B."/>
            <person name="Baker S."/>
            <person name="Barry K."/>
            <person name="Bills G."/>
            <person name="Bluhm B."/>
            <person name="Cannon C."/>
            <person name="Castanera R."/>
            <person name="Culley D."/>
            <person name="Daum C."/>
            <person name="Ezra D."/>
            <person name="Gonzalez J."/>
            <person name="Henrissat B."/>
            <person name="Kuo A."/>
            <person name="Liang C."/>
            <person name="Lipzen A."/>
            <person name="Lutzoni F."/>
            <person name="Magnuson J."/>
            <person name="Mondo S."/>
            <person name="Nolan M."/>
            <person name="Ohm R."/>
            <person name="Pangilinan J."/>
            <person name="Park H.-J."/>
            <person name="Ramirez L."/>
            <person name="Alfaro M."/>
            <person name="Sun H."/>
            <person name="Tritt A."/>
            <person name="Yoshinaga Y."/>
            <person name="Zwiers L.-H."/>
            <person name="Turgeon B."/>
            <person name="Goodwin S."/>
            <person name="Spatafora J."/>
            <person name="Crous P."/>
            <person name="Grigoriev I."/>
        </authorList>
    </citation>
    <scope>NUCLEOTIDE SEQUENCE</scope>
    <source>
        <strain evidence="1">SCOH1-5</strain>
    </source>
</reference>
<evidence type="ECO:0000313" key="1">
    <source>
        <dbReference type="EMBL" id="KAF2210995.1"/>
    </source>
</evidence>
<keyword evidence="2" id="KW-1185">Reference proteome</keyword>
<dbReference type="AlphaFoldDB" id="A0A6A6FC88"/>
<organism evidence="1 2">
    <name type="scientific">Cercospora zeae-maydis SCOH1-5</name>
    <dbReference type="NCBI Taxonomy" id="717836"/>
    <lineage>
        <taxon>Eukaryota</taxon>
        <taxon>Fungi</taxon>
        <taxon>Dikarya</taxon>
        <taxon>Ascomycota</taxon>
        <taxon>Pezizomycotina</taxon>
        <taxon>Dothideomycetes</taxon>
        <taxon>Dothideomycetidae</taxon>
        <taxon>Mycosphaerellales</taxon>
        <taxon>Mycosphaerellaceae</taxon>
        <taxon>Cercospora</taxon>
    </lineage>
</organism>
<name>A0A6A6FC88_9PEZI</name>
<accession>A0A6A6FC88</accession>
<dbReference type="Proteomes" id="UP000799539">
    <property type="component" value="Unassembled WGS sequence"/>
</dbReference>
<dbReference type="EMBL" id="ML992678">
    <property type="protein sequence ID" value="KAF2210995.1"/>
    <property type="molecule type" value="Genomic_DNA"/>
</dbReference>